<reference evidence="1" key="1">
    <citation type="journal article" date="2023" name="Mol. Phylogenet. Evol.">
        <title>Genome-scale phylogeny and comparative genomics of the fungal order Sordariales.</title>
        <authorList>
            <person name="Hensen N."/>
            <person name="Bonometti L."/>
            <person name="Westerberg I."/>
            <person name="Brannstrom I.O."/>
            <person name="Guillou S."/>
            <person name="Cros-Aarteil S."/>
            <person name="Calhoun S."/>
            <person name="Haridas S."/>
            <person name="Kuo A."/>
            <person name="Mondo S."/>
            <person name="Pangilinan J."/>
            <person name="Riley R."/>
            <person name="LaButti K."/>
            <person name="Andreopoulos B."/>
            <person name="Lipzen A."/>
            <person name="Chen C."/>
            <person name="Yan M."/>
            <person name="Daum C."/>
            <person name="Ng V."/>
            <person name="Clum A."/>
            <person name="Steindorff A."/>
            <person name="Ohm R.A."/>
            <person name="Martin F."/>
            <person name="Silar P."/>
            <person name="Natvig D.O."/>
            <person name="Lalanne C."/>
            <person name="Gautier V."/>
            <person name="Ament-Velasquez S.L."/>
            <person name="Kruys A."/>
            <person name="Hutchinson M.I."/>
            <person name="Powell A.J."/>
            <person name="Barry K."/>
            <person name="Miller A.N."/>
            <person name="Grigoriev I.V."/>
            <person name="Debuchy R."/>
            <person name="Gladieux P."/>
            <person name="Hiltunen Thoren M."/>
            <person name="Johannesson H."/>
        </authorList>
    </citation>
    <scope>NUCLEOTIDE SEQUENCE</scope>
    <source>
        <strain evidence="1">CBS 731.68</strain>
    </source>
</reference>
<dbReference type="Proteomes" id="UP001302602">
    <property type="component" value="Unassembled WGS sequence"/>
</dbReference>
<reference evidence="1" key="2">
    <citation type="submission" date="2023-05" db="EMBL/GenBank/DDBJ databases">
        <authorList>
            <consortium name="Lawrence Berkeley National Laboratory"/>
            <person name="Steindorff A."/>
            <person name="Hensen N."/>
            <person name="Bonometti L."/>
            <person name="Westerberg I."/>
            <person name="Brannstrom I.O."/>
            <person name="Guillou S."/>
            <person name="Cros-Aarteil S."/>
            <person name="Calhoun S."/>
            <person name="Haridas S."/>
            <person name="Kuo A."/>
            <person name="Mondo S."/>
            <person name="Pangilinan J."/>
            <person name="Riley R."/>
            <person name="Labutti K."/>
            <person name="Andreopoulos B."/>
            <person name="Lipzen A."/>
            <person name="Chen C."/>
            <person name="Yanf M."/>
            <person name="Daum C."/>
            <person name="Ng V."/>
            <person name="Clum A."/>
            <person name="Ohm R."/>
            <person name="Martin F."/>
            <person name="Silar P."/>
            <person name="Natvig D."/>
            <person name="Lalanne C."/>
            <person name="Gautier V."/>
            <person name="Ament-Velasquez S.L."/>
            <person name="Kruys A."/>
            <person name="Hutchinson M.I."/>
            <person name="Powell A.J."/>
            <person name="Barry K."/>
            <person name="Miller A.N."/>
            <person name="Grigoriev I.V."/>
            <person name="Debuchy R."/>
            <person name="Gladieux P."/>
            <person name="Thoren M.H."/>
            <person name="Johannesson H."/>
        </authorList>
    </citation>
    <scope>NUCLEOTIDE SEQUENCE</scope>
    <source>
        <strain evidence="1">CBS 731.68</strain>
    </source>
</reference>
<evidence type="ECO:0000313" key="1">
    <source>
        <dbReference type="EMBL" id="KAK4121055.1"/>
    </source>
</evidence>
<gene>
    <name evidence="1" type="ORF">N657DRAFT_648432</name>
</gene>
<comment type="caution">
    <text evidence="1">The sequence shown here is derived from an EMBL/GenBank/DDBJ whole genome shotgun (WGS) entry which is preliminary data.</text>
</comment>
<dbReference type="EMBL" id="MU853235">
    <property type="protein sequence ID" value="KAK4121055.1"/>
    <property type="molecule type" value="Genomic_DNA"/>
</dbReference>
<sequence length="167" mass="18527">MLVDFRLDLRFEFKQPPKSSSQSLKHTRAALPGSLRRNHSGLALFPSSAVRESSIRLLGHSRLKAKLESDYEHCRRDHAFADFSSGCRRDHAFADFSSGGVGRDRFGVKQSVLKWRCKCSLTALKCGGDGQNNNPKSSTCVNFYLPLPYLNDMARTSSTISASGVEL</sequence>
<accession>A0AAN6Z0I8</accession>
<proteinExistence type="predicted"/>
<evidence type="ECO:0000313" key="2">
    <source>
        <dbReference type="Proteomes" id="UP001302602"/>
    </source>
</evidence>
<dbReference type="AlphaFoldDB" id="A0AAN6Z0I8"/>
<protein>
    <submittedName>
        <fullName evidence="1">Uncharacterized protein</fullName>
    </submittedName>
</protein>
<organism evidence="1 2">
    <name type="scientific">Parathielavia appendiculata</name>
    <dbReference type="NCBI Taxonomy" id="2587402"/>
    <lineage>
        <taxon>Eukaryota</taxon>
        <taxon>Fungi</taxon>
        <taxon>Dikarya</taxon>
        <taxon>Ascomycota</taxon>
        <taxon>Pezizomycotina</taxon>
        <taxon>Sordariomycetes</taxon>
        <taxon>Sordariomycetidae</taxon>
        <taxon>Sordariales</taxon>
        <taxon>Chaetomiaceae</taxon>
        <taxon>Parathielavia</taxon>
    </lineage>
</organism>
<name>A0AAN6Z0I8_9PEZI</name>
<dbReference type="RefSeq" id="XP_062644826.1">
    <property type="nucleotide sequence ID" value="XM_062793512.1"/>
</dbReference>
<keyword evidence="2" id="KW-1185">Reference proteome</keyword>
<dbReference type="GeneID" id="87830281"/>